<keyword evidence="2" id="KW-1185">Reference proteome</keyword>
<dbReference type="InParanoid" id="A0A1I4CCU4"/>
<dbReference type="Proteomes" id="UP000199152">
    <property type="component" value="Unassembled WGS sequence"/>
</dbReference>
<dbReference type="EMBL" id="FOSW01000003">
    <property type="protein sequence ID" value="SFK77841.1"/>
    <property type="molecule type" value="Genomic_DNA"/>
</dbReference>
<accession>A0A1I4CCU4</accession>
<name>A0A1I4CCU4_9ACTN</name>
<gene>
    <name evidence="1" type="ORF">SAMN04488085_103409</name>
</gene>
<organism evidence="1 2">
    <name type="scientific">Geodermatophilus ruber</name>
    <dbReference type="NCBI Taxonomy" id="504800"/>
    <lineage>
        <taxon>Bacteria</taxon>
        <taxon>Bacillati</taxon>
        <taxon>Actinomycetota</taxon>
        <taxon>Actinomycetes</taxon>
        <taxon>Geodermatophilales</taxon>
        <taxon>Geodermatophilaceae</taxon>
        <taxon>Geodermatophilus</taxon>
    </lineage>
</organism>
<evidence type="ECO:0000313" key="1">
    <source>
        <dbReference type="EMBL" id="SFK77841.1"/>
    </source>
</evidence>
<sequence>MNPTAGLKAINPAAGLKVLGLPFDHETTVVLIGSYLSHAAARDDYRAALDTGAYLHGAIVVSKTLTGKVTVEVSDHMVREGAQGLGTLGLLAGLPLLPLAPFAAGLGAVTGGILGEALHMLIENAATKQAETMVPLGCAALILAYPRSSGPRIEPAVTRAVNKVVGQATGHHVQALRGALTGAQHQMALTAAS</sequence>
<evidence type="ECO:0000313" key="2">
    <source>
        <dbReference type="Proteomes" id="UP000199152"/>
    </source>
</evidence>
<dbReference type="AlphaFoldDB" id="A0A1I4CCU4"/>
<reference evidence="1 2" key="1">
    <citation type="submission" date="2016-10" db="EMBL/GenBank/DDBJ databases">
        <authorList>
            <person name="de Groot N.N."/>
        </authorList>
    </citation>
    <scope>NUCLEOTIDE SEQUENCE [LARGE SCALE GENOMIC DNA]</scope>
    <source>
        <strain evidence="1 2">DSM 45317</strain>
    </source>
</reference>
<proteinExistence type="predicted"/>
<dbReference type="OrthoDB" id="5191574at2"/>
<protein>
    <submittedName>
        <fullName evidence="1">Uncharacterized protein</fullName>
    </submittedName>
</protein>
<dbReference type="RefSeq" id="WP_091322592.1">
    <property type="nucleotide sequence ID" value="NZ_FOSW01000003.1"/>
</dbReference>